<proteinExistence type="inferred from homology"/>
<evidence type="ECO:0000256" key="1">
    <source>
        <dbReference type="ARBA" id="ARBA00006484"/>
    </source>
</evidence>
<evidence type="ECO:0000313" key="5">
    <source>
        <dbReference type="Proteomes" id="UP001516023"/>
    </source>
</evidence>
<dbReference type="SUPFAM" id="SSF51735">
    <property type="entry name" value="NAD(P)-binding Rossmann-fold domains"/>
    <property type="match status" value="1"/>
</dbReference>
<dbReference type="InterPro" id="IPR020904">
    <property type="entry name" value="Sc_DH/Rdtase_CS"/>
</dbReference>
<evidence type="ECO:0000256" key="2">
    <source>
        <dbReference type="ARBA" id="ARBA00023002"/>
    </source>
</evidence>
<accession>A0ABD3PCX8</accession>
<dbReference type="PRINTS" id="PR00080">
    <property type="entry name" value="SDRFAMILY"/>
</dbReference>
<dbReference type="Pfam" id="PF00106">
    <property type="entry name" value="adh_short"/>
    <property type="match status" value="1"/>
</dbReference>
<sequence length="328" mass="34731">DQPPAPKRYLALSMSSSWLNLANQTAVVTGAASGESKKSIYLLGKCHFLTPPLFVALSTMSGIGRAVALALAREGCNLLLADVQRNDLNSVASACCQATSYNISIQTSLCDVVDKSHVNEAIAQADRIAMGTSQSSCNKASILVNSAGITRDGKVSNISDRDWEDVIQVNLRGTFNTCQAFCETERVVSLLTSGNRVGGSIINIGSVVSQYGNVGQVNYSASKGGVVGLTRSLAKEMALLSCKIAEENNGTNRITPAVRVNCIQPGFIETAMSSAVPNKILSEITSRIALRRLGRTDDVADLCSFLASSHRSGYITGEVLECSGMLRL</sequence>
<reference evidence="4 5" key="1">
    <citation type="journal article" date="2020" name="G3 (Bethesda)">
        <title>Improved Reference Genome for Cyclotella cryptica CCMP332, a Model for Cell Wall Morphogenesis, Salinity Adaptation, and Lipid Production in Diatoms (Bacillariophyta).</title>
        <authorList>
            <person name="Roberts W.R."/>
            <person name="Downey K.M."/>
            <person name="Ruck E.C."/>
            <person name="Traller J.C."/>
            <person name="Alverson A.J."/>
        </authorList>
    </citation>
    <scope>NUCLEOTIDE SEQUENCE [LARGE SCALE GENOMIC DNA]</scope>
    <source>
        <strain evidence="4 5">CCMP332</strain>
    </source>
</reference>
<comment type="similarity">
    <text evidence="1 3">Belongs to the short-chain dehydrogenases/reductases (SDR) family.</text>
</comment>
<dbReference type="Gene3D" id="3.40.50.720">
    <property type="entry name" value="NAD(P)-binding Rossmann-like Domain"/>
    <property type="match status" value="1"/>
</dbReference>
<protein>
    <submittedName>
        <fullName evidence="4">Uncharacterized protein</fullName>
    </submittedName>
</protein>
<dbReference type="InterPro" id="IPR036291">
    <property type="entry name" value="NAD(P)-bd_dom_sf"/>
</dbReference>
<evidence type="ECO:0000256" key="3">
    <source>
        <dbReference type="RuleBase" id="RU000363"/>
    </source>
</evidence>
<dbReference type="PRINTS" id="PR00081">
    <property type="entry name" value="GDHRDH"/>
</dbReference>
<name>A0ABD3PCX8_9STRA</name>
<dbReference type="EMBL" id="JABMIG020000206">
    <property type="protein sequence ID" value="KAL3785918.1"/>
    <property type="molecule type" value="Genomic_DNA"/>
</dbReference>
<keyword evidence="5" id="KW-1185">Reference proteome</keyword>
<gene>
    <name evidence="4" type="ORF">HJC23_008113</name>
</gene>
<dbReference type="InterPro" id="IPR002347">
    <property type="entry name" value="SDR_fam"/>
</dbReference>
<dbReference type="AlphaFoldDB" id="A0ABD3PCX8"/>
<organism evidence="4 5">
    <name type="scientific">Cyclotella cryptica</name>
    <dbReference type="NCBI Taxonomy" id="29204"/>
    <lineage>
        <taxon>Eukaryota</taxon>
        <taxon>Sar</taxon>
        <taxon>Stramenopiles</taxon>
        <taxon>Ochrophyta</taxon>
        <taxon>Bacillariophyta</taxon>
        <taxon>Coscinodiscophyceae</taxon>
        <taxon>Thalassiosirophycidae</taxon>
        <taxon>Stephanodiscales</taxon>
        <taxon>Stephanodiscaceae</taxon>
        <taxon>Cyclotella</taxon>
    </lineage>
</organism>
<feature type="non-terminal residue" evidence="4">
    <location>
        <position position="1"/>
    </location>
</feature>
<keyword evidence="2" id="KW-0560">Oxidoreductase</keyword>
<dbReference type="GO" id="GO:0016491">
    <property type="term" value="F:oxidoreductase activity"/>
    <property type="evidence" value="ECO:0007669"/>
    <property type="project" value="UniProtKB-KW"/>
</dbReference>
<dbReference type="PANTHER" id="PTHR42760">
    <property type="entry name" value="SHORT-CHAIN DEHYDROGENASES/REDUCTASES FAMILY MEMBER"/>
    <property type="match status" value="1"/>
</dbReference>
<dbReference type="PANTHER" id="PTHR42760:SF83">
    <property type="entry name" value="(3R)-3-HYDROXYACYL-COA DEHYDROGENASE"/>
    <property type="match status" value="1"/>
</dbReference>
<dbReference type="PROSITE" id="PS00061">
    <property type="entry name" value="ADH_SHORT"/>
    <property type="match status" value="1"/>
</dbReference>
<dbReference type="Proteomes" id="UP001516023">
    <property type="component" value="Unassembled WGS sequence"/>
</dbReference>
<comment type="caution">
    <text evidence="4">The sequence shown here is derived from an EMBL/GenBank/DDBJ whole genome shotgun (WGS) entry which is preliminary data.</text>
</comment>
<evidence type="ECO:0000313" key="4">
    <source>
        <dbReference type="EMBL" id="KAL3785918.1"/>
    </source>
</evidence>